<evidence type="ECO:0000256" key="7">
    <source>
        <dbReference type="ARBA" id="ARBA00022670"/>
    </source>
</evidence>
<protein>
    <recommendedName>
        <fullName evidence="5">Aminopeptidase N</fullName>
        <ecNumber evidence="4">3.4.11.2</ecNumber>
    </recommendedName>
</protein>
<dbReference type="AlphaFoldDB" id="A0A5B9QWL4"/>
<dbReference type="Pfam" id="PF17900">
    <property type="entry name" value="Peptidase_M1_N"/>
    <property type="match status" value="1"/>
</dbReference>
<dbReference type="InterPro" id="IPR001930">
    <property type="entry name" value="Peptidase_M1"/>
</dbReference>
<dbReference type="CDD" id="cd09603">
    <property type="entry name" value="M1_APN_like"/>
    <property type="match status" value="1"/>
</dbReference>
<dbReference type="Gene3D" id="1.10.390.10">
    <property type="entry name" value="Neutral Protease Domain 2"/>
    <property type="match status" value="1"/>
</dbReference>
<dbReference type="PRINTS" id="PR00756">
    <property type="entry name" value="ALADIPTASE"/>
</dbReference>
<proteinExistence type="inferred from homology"/>
<dbReference type="Gene3D" id="1.25.10.10">
    <property type="entry name" value="Leucine-rich Repeat Variant"/>
    <property type="match status" value="2"/>
</dbReference>
<dbReference type="GO" id="GO:0005737">
    <property type="term" value="C:cytoplasm"/>
    <property type="evidence" value="ECO:0007669"/>
    <property type="project" value="TreeGrafter"/>
</dbReference>
<dbReference type="GO" id="GO:0005615">
    <property type="term" value="C:extracellular space"/>
    <property type="evidence" value="ECO:0007669"/>
    <property type="project" value="TreeGrafter"/>
</dbReference>
<keyword evidence="8" id="KW-0479">Metal-binding</keyword>
<keyword evidence="13" id="KW-0732">Signal</keyword>
<dbReference type="OrthoDB" id="9814383at2"/>
<evidence type="ECO:0000256" key="4">
    <source>
        <dbReference type="ARBA" id="ARBA00012564"/>
    </source>
</evidence>
<dbReference type="InterPro" id="IPR027268">
    <property type="entry name" value="Peptidase_M4/M1_CTD_sf"/>
</dbReference>
<dbReference type="PANTHER" id="PTHR11533:SF174">
    <property type="entry name" value="PUROMYCIN-SENSITIVE AMINOPEPTIDASE-RELATED"/>
    <property type="match status" value="1"/>
</dbReference>
<comment type="cofactor">
    <cofactor evidence="2">
        <name>Zn(2+)</name>
        <dbReference type="ChEBI" id="CHEBI:29105"/>
    </cofactor>
</comment>
<dbReference type="GO" id="GO:0016020">
    <property type="term" value="C:membrane"/>
    <property type="evidence" value="ECO:0007669"/>
    <property type="project" value="TreeGrafter"/>
</dbReference>
<evidence type="ECO:0000256" key="1">
    <source>
        <dbReference type="ARBA" id="ARBA00000098"/>
    </source>
</evidence>
<dbReference type="SUPFAM" id="SSF55486">
    <property type="entry name" value="Metalloproteases ('zincins'), catalytic domain"/>
    <property type="match status" value="1"/>
</dbReference>
<dbReference type="Pfam" id="PF13646">
    <property type="entry name" value="HEAT_2"/>
    <property type="match status" value="3"/>
</dbReference>
<evidence type="ECO:0000259" key="14">
    <source>
        <dbReference type="Pfam" id="PF01433"/>
    </source>
</evidence>
<dbReference type="GO" id="GO:0043171">
    <property type="term" value="P:peptide catabolic process"/>
    <property type="evidence" value="ECO:0007669"/>
    <property type="project" value="TreeGrafter"/>
</dbReference>
<dbReference type="Pfam" id="PF01433">
    <property type="entry name" value="Peptidase_M1"/>
    <property type="match status" value="1"/>
</dbReference>
<dbReference type="GO" id="GO:0070006">
    <property type="term" value="F:metalloaminopeptidase activity"/>
    <property type="evidence" value="ECO:0007669"/>
    <property type="project" value="TreeGrafter"/>
</dbReference>
<dbReference type="InterPro" id="IPR045357">
    <property type="entry name" value="Aminopeptidase_N-like_N"/>
</dbReference>
<feature type="chain" id="PRO_5022980131" description="Aminopeptidase N" evidence="13">
    <location>
        <begin position="21"/>
        <end position="878"/>
    </location>
</feature>
<dbReference type="InterPro" id="IPR042097">
    <property type="entry name" value="Aminopeptidase_N-like_N_sf"/>
</dbReference>
<keyword evidence="12" id="KW-0175">Coiled coil</keyword>
<evidence type="ECO:0000256" key="8">
    <source>
        <dbReference type="ARBA" id="ARBA00022723"/>
    </source>
</evidence>
<dbReference type="KEGG" id="rul:UC8_44170"/>
<gene>
    <name evidence="16" type="primary">pepN</name>
    <name evidence="16" type="ORF">UC8_44170</name>
</gene>
<feature type="coiled-coil region" evidence="12">
    <location>
        <begin position="846"/>
        <end position="877"/>
    </location>
</feature>
<dbReference type="Gene3D" id="2.60.40.1730">
    <property type="entry name" value="tricorn interacting facor f3 domain"/>
    <property type="match status" value="1"/>
</dbReference>
<dbReference type="Proteomes" id="UP000325286">
    <property type="component" value="Chromosome"/>
</dbReference>
<dbReference type="InterPro" id="IPR014782">
    <property type="entry name" value="Peptidase_M1_dom"/>
</dbReference>
<evidence type="ECO:0000313" key="16">
    <source>
        <dbReference type="EMBL" id="QEG42382.1"/>
    </source>
</evidence>
<evidence type="ECO:0000256" key="9">
    <source>
        <dbReference type="ARBA" id="ARBA00022801"/>
    </source>
</evidence>
<comment type="catalytic activity">
    <reaction evidence="1">
        <text>Release of an N-terminal amino acid, Xaa-|-Yaa- from a peptide, amide or arylamide. Xaa is preferably Ala, but may be most amino acids including Pro (slow action). When a terminal hydrophobic residue is followed by a prolyl residue, the two may be released as an intact Xaa-Pro dipeptide.</text>
        <dbReference type="EC" id="3.4.11.2"/>
    </reaction>
</comment>
<dbReference type="SUPFAM" id="SSF63737">
    <property type="entry name" value="Leukotriene A4 hydrolase N-terminal domain"/>
    <property type="match status" value="1"/>
</dbReference>
<dbReference type="EC" id="3.4.11.2" evidence="4"/>
<keyword evidence="6 16" id="KW-0031">Aminopeptidase</keyword>
<feature type="signal peptide" evidence="13">
    <location>
        <begin position="1"/>
        <end position="20"/>
    </location>
</feature>
<feature type="domain" description="Aminopeptidase N-like N-terminal" evidence="15">
    <location>
        <begin position="66"/>
        <end position="239"/>
    </location>
</feature>
<name>A0A5B9QWL4_9BACT</name>
<evidence type="ECO:0000256" key="6">
    <source>
        <dbReference type="ARBA" id="ARBA00022438"/>
    </source>
</evidence>
<keyword evidence="7" id="KW-0645">Protease</keyword>
<organism evidence="16 17">
    <name type="scientific">Roseimaritima ulvae</name>
    <dbReference type="NCBI Taxonomy" id="980254"/>
    <lineage>
        <taxon>Bacteria</taxon>
        <taxon>Pseudomonadati</taxon>
        <taxon>Planctomycetota</taxon>
        <taxon>Planctomycetia</taxon>
        <taxon>Pirellulales</taxon>
        <taxon>Pirellulaceae</taxon>
        <taxon>Roseimaritima</taxon>
    </lineage>
</organism>
<evidence type="ECO:0000259" key="15">
    <source>
        <dbReference type="Pfam" id="PF17900"/>
    </source>
</evidence>
<dbReference type="PANTHER" id="PTHR11533">
    <property type="entry name" value="PROTEASE M1 ZINC METALLOPROTEASE"/>
    <property type="match status" value="1"/>
</dbReference>
<dbReference type="SUPFAM" id="SSF48371">
    <property type="entry name" value="ARM repeat"/>
    <property type="match status" value="1"/>
</dbReference>
<sequence precursor="true">MIFAKRFFATLVFFCPIVWASYTSPVQASEIICRYCAEGRAHAMPLGLDLDGRYHYAPDRQVDVLHIKLDVTPDFDKRTVAGTTSITATPIAEAVDILRLDAIDLDIKAIRCDGAKVLDHISSRSDLRIAFAEPIPVGQKFTVHIDYAAQPLAGLYFRTPEMGYPATDTHIWTQGETHEARHWFPCFDYPNERSSTEVICHVPKDMTVLSNGQRMGEEIDADGLKSVRWLQEKPHANYLICLVAGHLEKLEKQYRDIPLGFYTQPSLFPHAANSFRDTPQIMEFYEQEIGVDYPWVKYDQVTIRDFSAGGMENTTMTTLMHNTIFSEATENIRSSRSLDAHELAHQWFGDYVTCKDWSHLWLNEGFATYYTHLYEGHKYGRDALLYGLYRDATGRILTQDKDKKPIVYNGYKNAMEQFDYRSYPKGSWVLHMLRSQLGEDLYRQCIKAYLEKHALTSVVSDDLRQVIEDLSGRPMDRFFDQWVYHPRHPDLDIRYKWMPKQGLAKVTIKQTQPINDDVLLYRFPTRLRFVVDGKVIDHNIEVSKVEEDFYVPLDAQPTIVRFDPEYTVLAKVKFDKSNEQLKAQIENQDDMIGRLLACDLLASRKTHASVELLEKTLNEDPFYGVRIAAAKALAKHGSDEAYAVLKKSWASQQDAKVRLATVEPIVKRYHDDTPELIADVLETEKNPAIQAVAIRALGRFQSDATRQQLQRFLDTPSFNNELTVAAINAIGQLNDPAYTAPLMQVLEQRQAEFSARDFGTGLTTLAQLAKLADDKQAVRGFLTRFVNHPQQGVQTASIGALGKLGDPQALSVLKAFADSSDSRISKTANTAIGQLNEVKPTAPKELIELRKNLQAMKQESEKLEKKLDEIQKQLEAQK</sequence>
<keyword evidence="10" id="KW-0862">Zinc</keyword>
<keyword evidence="11" id="KW-0482">Metalloprotease</keyword>
<dbReference type="EMBL" id="CP042914">
    <property type="protein sequence ID" value="QEG42382.1"/>
    <property type="molecule type" value="Genomic_DNA"/>
</dbReference>
<evidence type="ECO:0000313" key="17">
    <source>
        <dbReference type="Proteomes" id="UP000325286"/>
    </source>
</evidence>
<evidence type="ECO:0000256" key="3">
    <source>
        <dbReference type="ARBA" id="ARBA00010136"/>
    </source>
</evidence>
<dbReference type="GO" id="GO:0006508">
    <property type="term" value="P:proteolysis"/>
    <property type="evidence" value="ECO:0007669"/>
    <property type="project" value="UniProtKB-KW"/>
</dbReference>
<reference evidence="16 17" key="1">
    <citation type="submission" date="2019-08" db="EMBL/GenBank/DDBJ databases">
        <title>Deep-cultivation of Planctomycetes and their phenomic and genomic characterization uncovers novel biology.</title>
        <authorList>
            <person name="Wiegand S."/>
            <person name="Jogler M."/>
            <person name="Boedeker C."/>
            <person name="Pinto D."/>
            <person name="Vollmers J."/>
            <person name="Rivas-Marin E."/>
            <person name="Kohn T."/>
            <person name="Peeters S.H."/>
            <person name="Heuer A."/>
            <person name="Rast P."/>
            <person name="Oberbeckmann S."/>
            <person name="Bunk B."/>
            <person name="Jeske O."/>
            <person name="Meyerdierks A."/>
            <person name="Storesund J.E."/>
            <person name="Kallscheuer N."/>
            <person name="Luecker S."/>
            <person name="Lage O.M."/>
            <person name="Pohl T."/>
            <person name="Merkel B.J."/>
            <person name="Hornburger P."/>
            <person name="Mueller R.-W."/>
            <person name="Bruemmer F."/>
            <person name="Labrenz M."/>
            <person name="Spormann A.M."/>
            <person name="Op den Camp H."/>
            <person name="Overmann J."/>
            <person name="Amann R."/>
            <person name="Jetten M.S.M."/>
            <person name="Mascher T."/>
            <person name="Medema M.H."/>
            <person name="Devos D.P."/>
            <person name="Kaster A.-K."/>
            <person name="Ovreas L."/>
            <person name="Rohde M."/>
            <person name="Galperin M.Y."/>
            <person name="Jogler C."/>
        </authorList>
    </citation>
    <scope>NUCLEOTIDE SEQUENCE [LARGE SCALE GENOMIC DNA]</scope>
    <source>
        <strain evidence="16 17">UC8</strain>
    </source>
</reference>
<dbReference type="GO" id="GO:0016285">
    <property type="term" value="F:alanyl aminopeptidase activity"/>
    <property type="evidence" value="ECO:0007669"/>
    <property type="project" value="UniProtKB-EC"/>
</dbReference>
<dbReference type="SMART" id="SM00567">
    <property type="entry name" value="EZ_HEAT"/>
    <property type="match status" value="4"/>
</dbReference>
<comment type="similarity">
    <text evidence="3">Belongs to the peptidase M1 family.</text>
</comment>
<evidence type="ECO:0000256" key="11">
    <source>
        <dbReference type="ARBA" id="ARBA00023049"/>
    </source>
</evidence>
<dbReference type="GO" id="GO:0042277">
    <property type="term" value="F:peptide binding"/>
    <property type="evidence" value="ECO:0007669"/>
    <property type="project" value="TreeGrafter"/>
</dbReference>
<evidence type="ECO:0000256" key="13">
    <source>
        <dbReference type="SAM" id="SignalP"/>
    </source>
</evidence>
<dbReference type="InterPro" id="IPR016024">
    <property type="entry name" value="ARM-type_fold"/>
</dbReference>
<keyword evidence="17" id="KW-1185">Reference proteome</keyword>
<dbReference type="InterPro" id="IPR050344">
    <property type="entry name" value="Peptidase_M1_aminopeptidases"/>
</dbReference>
<dbReference type="InterPro" id="IPR011989">
    <property type="entry name" value="ARM-like"/>
</dbReference>
<feature type="domain" description="Peptidase M1 membrane alanine aminopeptidase" evidence="14">
    <location>
        <begin position="277"/>
        <end position="482"/>
    </location>
</feature>
<evidence type="ECO:0000256" key="12">
    <source>
        <dbReference type="SAM" id="Coils"/>
    </source>
</evidence>
<evidence type="ECO:0000256" key="10">
    <source>
        <dbReference type="ARBA" id="ARBA00022833"/>
    </source>
</evidence>
<keyword evidence="9 16" id="KW-0378">Hydrolase</keyword>
<accession>A0A5B9QWL4</accession>
<evidence type="ECO:0000256" key="2">
    <source>
        <dbReference type="ARBA" id="ARBA00001947"/>
    </source>
</evidence>
<dbReference type="GO" id="GO:0008270">
    <property type="term" value="F:zinc ion binding"/>
    <property type="evidence" value="ECO:0007669"/>
    <property type="project" value="InterPro"/>
</dbReference>
<evidence type="ECO:0000256" key="5">
    <source>
        <dbReference type="ARBA" id="ARBA00015611"/>
    </source>
</evidence>
<dbReference type="InterPro" id="IPR004155">
    <property type="entry name" value="PBS_lyase_HEAT"/>
</dbReference>